<dbReference type="CDD" id="cd22393">
    <property type="entry name" value="KH-I_KRR1_rpt1"/>
    <property type="match status" value="1"/>
</dbReference>
<name>C1BNV4_CALRO</name>
<feature type="region of interest" description="Disordered" evidence="11">
    <location>
        <begin position="1"/>
        <end position="24"/>
    </location>
</feature>
<dbReference type="PANTHER" id="PTHR12581">
    <property type="entry name" value="HIV-1 REV BINDING PROTEIN 2, 3"/>
    <property type="match status" value="1"/>
</dbReference>
<dbReference type="Pfam" id="PF21800">
    <property type="entry name" value="KH_KRR1_2nd"/>
    <property type="match status" value="1"/>
</dbReference>
<evidence type="ECO:0000256" key="6">
    <source>
        <dbReference type="ARBA" id="ARBA00023242"/>
    </source>
</evidence>
<feature type="region of interest" description="Disordered" evidence="11">
    <location>
        <begin position="241"/>
        <end position="272"/>
    </location>
</feature>
<dbReference type="InterPro" id="IPR048548">
    <property type="entry name" value="KRR1-like_KH2"/>
</dbReference>
<dbReference type="EMBL" id="BT076283">
    <property type="protein sequence ID" value="ACO10707.1"/>
    <property type="molecule type" value="mRNA"/>
</dbReference>
<feature type="compositionally biased region" description="Basic residues" evidence="11">
    <location>
        <begin position="344"/>
        <end position="353"/>
    </location>
</feature>
<feature type="compositionally biased region" description="Basic and acidic residues" evidence="11">
    <location>
        <begin position="326"/>
        <end position="338"/>
    </location>
</feature>
<keyword evidence="6 10" id="KW-0539">Nucleus</keyword>
<evidence type="ECO:0000256" key="3">
    <source>
        <dbReference type="ARBA" id="ARBA00022517"/>
    </source>
</evidence>
<evidence type="ECO:0000256" key="2">
    <source>
        <dbReference type="ARBA" id="ARBA00009344"/>
    </source>
</evidence>
<evidence type="ECO:0000256" key="7">
    <source>
        <dbReference type="ARBA" id="ARBA00023274"/>
    </source>
</evidence>
<dbReference type="Gene3D" id="3.30.1370.10">
    <property type="entry name" value="K Homology domain, type 1"/>
    <property type="match status" value="2"/>
</dbReference>
<feature type="region of interest" description="Disordered" evidence="11">
    <location>
        <begin position="289"/>
        <end position="353"/>
    </location>
</feature>
<dbReference type="InterPro" id="IPR048549">
    <property type="entry name" value="KRR1-like_KH2_euk"/>
</dbReference>
<dbReference type="FunFam" id="3.30.1370.10:FF:000014">
    <property type="entry name" value="KRR1 small subunit processome component"/>
    <property type="match status" value="1"/>
</dbReference>
<proteinExistence type="evidence at transcript level"/>
<evidence type="ECO:0000256" key="4">
    <source>
        <dbReference type="ARBA" id="ARBA00022552"/>
    </source>
</evidence>
<organism evidence="13">
    <name type="scientific">Caligus rogercresseyi</name>
    <name type="common">Sea louse</name>
    <dbReference type="NCBI Taxonomy" id="217165"/>
    <lineage>
        <taxon>Eukaryota</taxon>
        <taxon>Metazoa</taxon>
        <taxon>Ecdysozoa</taxon>
        <taxon>Arthropoda</taxon>
        <taxon>Crustacea</taxon>
        <taxon>Multicrustacea</taxon>
        <taxon>Hexanauplia</taxon>
        <taxon>Copepoda</taxon>
        <taxon>Siphonostomatoida</taxon>
        <taxon>Caligidae</taxon>
        <taxon>Caligus</taxon>
    </lineage>
</organism>
<keyword evidence="5 10" id="KW-0694">RNA-binding</keyword>
<protein>
    <recommendedName>
        <fullName evidence="10">KRR1 small subunit processome component</fullName>
    </recommendedName>
    <alternativeName>
        <fullName evidence="10">KRR-R motif-containing protein 1</fullName>
    </alternativeName>
</protein>
<dbReference type="PIRSF" id="PIRSF006515">
    <property type="entry name" value="KRR1"/>
    <property type="match status" value="1"/>
</dbReference>
<accession>C1BNV4</accession>
<comment type="subunit">
    <text evidence="9">Monomer. Component of the ribosomal small subunit (SSU) processome.</text>
</comment>
<sequence>MSDSEDSYGNHREDGHEEQPKSGVVENAWAMEVPEFKPEHNPRGMLEESKFATLFPKYREKYLKESWPLVVKTLGEHHLKAELDLIEGSMVVKTTRKTWDPFIIIKARDMLKLLARSVPYEHAIKILDDQFGSDVIKIGNLVPKRDRFVKRRQRLIGPNGSTLKSIELLTQCYVLVQGNTVAAVGPYQGLKQVRRIVLDTLNNIHPIYNIKSLMIKRELMKDENLKNENWERFLPKFENKNISKRKQPLKKKKKKEYTPFPPPMPESKLDKELASGEYFLKESEKKLKKLQERREKQAEAALKREAKRSKAYIAPDESEPKKKKTKDSDDALNLDKFKQNIKNSQKKKKNKLK</sequence>
<dbReference type="SUPFAM" id="SSF54791">
    <property type="entry name" value="Eukaryotic type KH-domain (KH-domain type I)"/>
    <property type="match status" value="1"/>
</dbReference>
<evidence type="ECO:0000256" key="11">
    <source>
        <dbReference type="SAM" id="MobiDB-lite"/>
    </source>
</evidence>
<keyword evidence="3 10" id="KW-0690">Ribosome biogenesis</keyword>
<feature type="compositionally biased region" description="Basic residues" evidence="11">
    <location>
        <begin position="242"/>
        <end position="255"/>
    </location>
</feature>
<dbReference type="PANTHER" id="PTHR12581:SF0">
    <property type="entry name" value="KRR1 SMALL SUBUNIT PROCESSOME COMPONENT HOMOLOG"/>
    <property type="match status" value="1"/>
</dbReference>
<feature type="compositionally biased region" description="Basic and acidic residues" evidence="11">
    <location>
        <begin position="289"/>
        <end position="304"/>
    </location>
</feature>
<dbReference type="GO" id="GO:0032040">
    <property type="term" value="C:small-subunit processome"/>
    <property type="evidence" value="ECO:0007669"/>
    <property type="project" value="TreeGrafter"/>
</dbReference>
<dbReference type="InterPro" id="IPR024166">
    <property type="entry name" value="rRNA_assembly_KRR1"/>
</dbReference>
<evidence type="ECO:0000256" key="1">
    <source>
        <dbReference type="ARBA" id="ARBA00004604"/>
    </source>
</evidence>
<comment type="similarity">
    <text evidence="2 10">Belongs to the KRR1 family.</text>
</comment>
<feature type="domain" description="K Homology" evidence="12">
    <location>
        <begin position="134"/>
        <end position="202"/>
    </location>
</feature>
<feature type="compositionally biased region" description="Basic and acidic residues" evidence="11">
    <location>
        <begin position="8"/>
        <end position="20"/>
    </location>
</feature>
<keyword evidence="7 10" id="KW-0687">Ribonucleoprotein</keyword>
<dbReference type="FunFam" id="3.30.1370.10:FF:000011">
    <property type="entry name" value="KRR1 small subunit processome component"/>
    <property type="match status" value="1"/>
</dbReference>
<reference evidence="13" key="1">
    <citation type="submission" date="2009-03" db="EMBL/GenBank/DDBJ databases">
        <title>Caligus rogercresseyi ESTs and full-length cDNAs.</title>
        <authorList>
            <person name="Yasuike M."/>
            <person name="von Schalburg K."/>
            <person name="Cooper G."/>
            <person name="Leong J."/>
            <person name="Jones S.R.M."/>
            <person name="Koop B.F."/>
        </authorList>
    </citation>
    <scope>NUCLEOTIDE SEQUENCE</scope>
    <source>
        <tissue evidence="13">Whole tissue</tissue>
    </source>
</reference>
<dbReference type="InterPro" id="IPR041174">
    <property type="entry name" value="KRR1-like_KH1"/>
</dbReference>
<dbReference type="AlphaFoldDB" id="C1BNV4"/>
<dbReference type="Pfam" id="PF17903">
    <property type="entry name" value="KH_KRR1_1st"/>
    <property type="match status" value="1"/>
</dbReference>
<evidence type="ECO:0000313" key="13">
    <source>
        <dbReference type="EMBL" id="ACO10707.1"/>
    </source>
</evidence>
<keyword evidence="4 10" id="KW-0698">rRNA processing</keyword>
<evidence type="ECO:0000256" key="9">
    <source>
        <dbReference type="ARBA" id="ARBA00025925"/>
    </source>
</evidence>
<dbReference type="InterPro" id="IPR004087">
    <property type="entry name" value="KH_dom"/>
</dbReference>
<evidence type="ECO:0000256" key="5">
    <source>
        <dbReference type="ARBA" id="ARBA00022884"/>
    </source>
</evidence>
<dbReference type="InterPro" id="IPR036612">
    <property type="entry name" value="KH_dom_type_1_sf"/>
</dbReference>
<dbReference type="SMART" id="SM00322">
    <property type="entry name" value="KH"/>
    <property type="match status" value="1"/>
</dbReference>
<comment type="subcellular location">
    <subcellularLocation>
        <location evidence="1 10">Nucleus</location>
        <location evidence="1 10">Nucleolus</location>
    </subcellularLocation>
</comment>
<gene>
    <name evidence="13" type="primary">KRR1</name>
</gene>
<dbReference type="CDD" id="cd22394">
    <property type="entry name" value="KH-I_KRR1_rpt2"/>
    <property type="match status" value="1"/>
</dbReference>
<dbReference type="GO" id="GO:0006364">
    <property type="term" value="P:rRNA processing"/>
    <property type="evidence" value="ECO:0007669"/>
    <property type="project" value="UniProtKB-KW"/>
</dbReference>
<evidence type="ECO:0000259" key="12">
    <source>
        <dbReference type="SMART" id="SM00322"/>
    </source>
</evidence>
<dbReference type="InterPro" id="IPR048550">
    <property type="entry name" value="KRR1-like_KH1_euk"/>
</dbReference>
<comment type="function">
    <text evidence="8">Required for 40S ribosome biogenesis. Involved in nucleolar processing of pre-18S ribosomal RNA and ribosome assembly. Binds to RNA. Required for female germline development, cell viability during eye development and for survival of dividing cells and epithelial cells during early wing disk development.</text>
</comment>
<dbReference type="GO" id="GO:0003723">
    <property type="term" value="F:RNA binding"/>
    <property type="evidence" value="ECO:0007669"/>
    <property type="project" value="UniProtKB-KW"/>
</dbReference>
<evidence type="ECO:0000256" key="8">
    <source>
        <dbReference type="ARBA" id="ARBA00024689"/>
    </source>
</evidence>
<evidence type="ECO:0000256" key="10">
    <source>
        <dbReference type="PIRNR" id="PIRNR006515"/>
    </source>
</evidence>